<comment type="subcellular location">
    <subcellularLocation>
        <location evidence="1">Membrane</location>
        <topology evidence="1">Lipid-anchor</topology>
    </subcellularLocation>
</comment>
<comment type="caution">
    <text evidence="10">The sequence shown here is derived from an EMBL/GenBank/DDBJ whole genome shotgun (WGS) entry which is preliminary data.</text>
</comment>
<dbReference type="Pfam" id="PF25198">
    <property type="entry name" value="Spore_GerAC_N"/>
    <property type="match status" value="1"/>
</dbReference>
<evidence type="ECO:0000256" key="7">
    <source>
        <dbReference type="ARBA" id="ARBA00023288"/>
    </source>
</evidence>
<comment type="similarity">
    <text evidence="2">Belongs to the GerABKC lipoprotein family.</text>
</comment>
<gene>
    <name evidence="10" type="ORF">J2Z69_001326</name>
</gene>
<dbReference type="Gene3D" id="3.30.300.210">
    <property type="entry name" value="Nutrient germinant receptor protein C, domain 3"/>
    <property type="match status" value="1"/>
</dbReference>
<dbReference type="RefSeq" id="WP_209860217.1">
    <property type="nucleotide sequence ID" value="NZ_JAGGLD010000001.1"/>
</dbReference>
<dbReference type="PROSITE" id="PS51257">
    <property type="entry name" value="PROKAR_LIPOPROTEIN"/>
    <property type="match status" value="1"/>
</dbReference>
<keyword evidence="7" id="KW-0449">Lipoprotein</keyword>
<keyword evidence="11" id="KW-1185">Reference proteome</keyword>
<evidence type="ECO:0000256" key="5">
    <source>
        <dbReference type="ARBA" id="ARBA00023136"/>
    </source>
</evidence>
<name>A0ABS4JF10_9BACL</name>
<feature type="domain" description="Spore germination protein N-terminal" evidence="9">
    <location>
        <begin position="28"/>
        <end position="201"/>
    </location>
</feature>
<evidence type="ECO:0000259" key="9">
    <source>
        <dbReference type="Pfam" id="PF25198"/>
    </source>
</evidence>
<dbReference type="InterPro" id="IPR046953">
    <property type="entry name" value="Spore_GerAC-like_C"/>
</dbReference>
<evidence type="ECO:0000256" key="3">
    <source>
        <dbReference type="ARBA" id="ARBA00022544"/>
    </source>
</evidence>
<proteinExistence type="inferred from homology"/>
<sequence>MNRLKKTWRIVILMITLTAFPLLSGCWDSINLQDQGYITALGIDYQQGKYKMYAQMASFGSVAKTQSPTSEEDTTWIGTGEGSTVIMAYSELMRTAQFTISLDHLKALVIHERALPKVNDILDGVNRQRASRYTSYVFGTNTELEKILNTSTFFQRSPLLSVIYLPDLQFRQNSFFRPLSMQLFVQALDEPGFTALLPSLTVEDKSWKNSTKNLVVQKFDGIYLFSGRKLQTYMNYDEAQGFRWIDPKFEQYIMVVQGSNKTKVTVAITKSQAKYKLLSGGDHPRYELVMNLKGHTVEVDGLTNAAAIEREMENKIRQEMMRTYKAGCDKKTDIFLMNEQLYRFHNKLWKKLKKEKWVPNEDSLDLKVHFQLIHTGKFQLNSVNHETNATE</sequence>
<keyword evidence="6" id="KW-0564">Palmitate</keyword>
<keyword evidence="3" id="KW-0309">Germination</keyword>
<accession>A0ABS4JF10</accession>
<evidence type="ECO:0000313" key="11">
    <source>
        <dbReference type="Proteomes" id="UP001519288"/>
    </source>
</evidence>
<keyword evidence="4" id="KW-0732">Signal</keyword>
<dbReference type="Proteomes" id="UP001519288">
    <property type="component" value="Unassembled WGS sequence"/>
</dbReference>
<feature type="domain" description="Spore germination GerAC-like C-terminal" evidence="8">
    <location>
        <begin position="220"/>
        <end position="376"/>
    </location>
</feature>
<dbReference type="InterPro" id="IPR038501">
    <property type="entry name" value="Spore_GerAC_C_sf"/>
</dbReference>
<evidence type="ECO:0000259" key="8">
    <source>
        <dbReference type="Pfam" id="PF05504"/>
    </source>
</evidence>
<reference evidence="10 11" key="1">
    <citation type="submission" date="2021-03" db="EMBL/GenBank/DDBJ databases">
        <title>Genomic Encyclopedia of Type Strains, Phase IV (KMG-IV): sequencing the most valuable type-strain genomes for metagenomic binning, comparative biology and taxonomic classification.</title>
        <authorList>
            <person name="Goeker M."/>
        </authorList>
    </citation>
    <scope>NUCLEOTIDE SEQUENCE [LARGE SCALE GENOMIC DNA]</scope>
    <source>
        <strain evidence="10 11">DSM 26806</strain>
    </source>
</reference>
<dbReference type="Pfam" id="PF05504">
    <property type="entry name" value="Spore_GerAC"/>
    <property type="match status" value="1"/>
</dbReference>
<dbReference type="PANTHER" id="PTHR35789:SF1">
    <property type="entry name" value="SPORE GERMINATION PROTEIN B3"/>
    <property type="match status" value="1"/>
</dbReference>
<evidence type="ECO:0000313" key="10">
    <source>
        <dbReference type="EMBL" id="MBP2000307.1"/>
    </source>
</evidence>
<keyword evidence="5" id="KW-0472">Membrane</keyword>
<organism evidence="10 11">
    <name type="scientific">Paenibacillus shirakamiensis</name>
    <dbReference type="NCBI Taxonomy" id="1265935"/>
    <lineage>
        <taxon>Bacteria</taxon>
        <taxon>Bacillati</taxon>
        <taxon>Bacillota</taxon>
        <taxon>Bacilli</taxon>
        <taxon>Bacillales</taxon>
        <taxon>Paenibacillaceae</taxon>
        <taxon>Paenibacillus</taxon>
    </lineage>
</organism>
<dbReference type="InterPro" id="IPR057336">
    <property type="entry name" value="GerAC_N"/>
</dbReference>
<protein>
    <submittedName>
        <fullName evidence="10">Ger(X)C family germination protein</fullName>
    </submittedName>
</protein>
<dbReference type="PANTHER" id="PTHR35789">
    <property type="entry name" value="SPORE GERMINATION PROTEIN B3"/>
    <property type="match status" value="1"/>
</dbReference>
<dbReference type="EMBL" id="JAGGLD010000001">
    <property type="protein sequence ID" value="MBP2000307.1"/>
    <property type="molecule type" value="Genomic_DNA"/>
</dbReference>
<dbReference type="InterPro" id="IPR008844">
    <property type="entry name" value="Spore_GerAC-like"/>
</dbReference>
<dbReference type="NCBIfam" id="TIGR02887">
    <property type="entry name" value="spore_ger_x_C"/>
    <property type="match status" value="1"/>
</dbReference>
<evidence type="ECO:0000256" key="6">
    <source>
        <dbReference type="ARBA" id="ARBA00023139"/>
    </source>
</evidence>
<evidence type="ECO:0000256" key="1">
    <source>
        <dbReference type="ARBA" id="ARBA00004635"/>
    </source>
</evidence>
<evidence type="ECO:0000256" key="4">
    <source>
        <dbReference type="ARBA" id="ARBA00022729"/>
    </source>
</evidence>
<evidence type="ECO:0000256" key="2">
    <source>
        <dbReference type="ARBA" id="ARBA00007886"/>
    </source>
</evidence>